<dbReference type="HOGENOM" id="CLU_047639_6_2_1"/>
<dbReference type="SUPFAM" id="SSF50685">
    <property type="entry name" value="Barwin-like endoglucanases"/>
    <property type="match status" value="1"/>
</dbReference>
<evidence type="ECO:0000256" key="1">
    <source>
        <dbReference type="ARBA" id="ARBA00022729"/>
    </source>
</evidence>
<dbReference type="PANTHER" id="PTHR31836:SF28">
    <property type="entry name" value="SRCR DOMAIN-CONTAINING PROTEIN-RELATED"/>
    <property type="match status" value="1"/>
</dbReference>
<evidence type="ECO:0000256" key="2">
    <source>
        <dbReference type="SAM" id="SignalP"/>
    </source>
</evidence>
<dbReference type="InterPro" id="IPR051477">
    <property type="entry name" value="Expansin_CellWall"/>
</dbReference>
<feature type="signal peptide" evidence="2">
    <location>
        <begin position="1"/>
        <end position="20"/>
    </location>
</feature>
<evidence type="ECO:0008006" key="5">
    <source>
        <dbReference type="Google" id="ProtNLM"/>
    </source>
</evidence>
<name>A0A0C9T433_PLICR</name>
<dbReference type="CDD" id="cd22191">
    <property type="entry name" value="DPBB_RlpA_EXP_N-like"/>
    <property type="match status" value="1"/>
</dbReference>
<keyword evidence="4" id="KW-1185">Reference proteome</keyword>
<keyword evidence="1 2" id="KW-0732">Signal</keyword>
<dbReference type="AlphaFoldDB" id="A0A0C9T433"/>
<protein>
    <recommendedName>
        <fullName evidence="5">RlpA-like protein double-psi beta-barrel domain-containing protein</fullName>
    </recommendedName>
</protein>
<feature type="chain" id="PRO_5002204048" description="RlpA-like protein double-psi beta-barrel domain-containing protein" evidence="2">
    <location>
        <begin position="21"/>
        <end position="125"/>
    </location>
</feature>
<evidence type="ECO:0000313" key="3">
    <source>
        <dbReference type="EMBL" id="KII84079.1"/>
    </source>
</evidence>
<organism evidence="3 4">
    <name type="scientific">Plicaturopsis crispa FD-325 SS-3</name>
    <dbReference type="NCBI Taxonomy" id="944288"/>
    <lineage>
        <taxon>Eukaryota</taxon>
        <taxon>Fungi</taxon>
        <taxon>Dikarya</taxon>
        <taxon>Basidiomycota</taxon>
        <taxon>Agaricomycotina</taxon>
        <taxon>Agaricomycetes</taxon>
        <taxon>Agaricomycetidae</taxon>
        <taxon>Amylocorticiales</taxon>
        <taxon>Amylocorticiaceae</taxon>
        <taxon>Plicatura</taxon>
        <taxon>Plicaturopsis crispa</taxon>
    </lineage>
</organism>
<dbReference type="EMBL" id="KN832572">
    <property type="protein sequence ID" value="KII84079.1"/>
    <property type="molecule type" value="Genomic_DNA"/>
</dbReference>
<sequence length="125" mass="13003">MFARLSPIVLAISFASLVSASNVGSGTYYAPGLGACGIPNTASDLIVAASAQFFDTYPGATPNPNNNPICRRGIIVSYQGRSVQAAVTDRCAGCAGLYDIDMSPAVFDQLAPEAVGRIEISWDLI</sequence>
<gene>
    <name evidence="3" type="ORF">PLICRDRAFT_179760</name>
</gene>
<dbReference type="PANTHER" id="PTHR31836">
    <property type="match status" value="1"/>
</dbReference>
<dbReference type="InterPro" id="IPR036908">
    <property type="entry name" value="RlpA-like_sf"/>
</dbReference>
<dbReference type="Proteomes" id="UP000053263">
    <property type="component" value="Unassembled WGS sequence"/>
</dbReference>
<reference evidence="3 4" key="1">
    <citation type="submission" date="2014-06" db="EMBL/GenBank/DDBJ databases">
        <title>Evolutionary Origins and Diversification of the Mycorrhizal Mutualists.</title>
        <authorList>
            <consortium name="DOE Joint Genome Institute"/>
            <consortium name="Mycorrhizal Genomics Consortium"/>
            <person name="Kohler A."/>
            <person name="Kuo A."/>
            <person name="Nagy L.G."/>
            <person name="Floudas D."/>
            <person name="Copeland A."/>
            <person name="Barry K.W."/>
            <person name="Cichocki N."/>
            <person name="Veneault-Fourrey C."/>
            <person name="LaButti K."/>
            <person name="Lindquist E.A."/>
            <person name="Lipzen A."/>
            <person name="Lundell T."/>
            <person name="Morin E."/>
            <person name="Murat C."/>
            <person name="Riley R."/>
            <person name="Ohm R."/>
            <person name="Sun H."/>
            <person name="Tunlid A."/>
            <person name="Henrissat B."/>
            <person name="Grigoriev I.V."/>
            <person name="Hibbett D.S."/>
            <person name="Martin F."/>
        </authorList>
    </citation>
    <scope>NUCLEOTIDE SEQUENCE [LARGE SCALE GENOMIC DNA]</scope>
    <source>
        <strain evidence="3 4">FD-325 SS-3</strain>
    </source>
</reference>
<evidence type="ECO:0000313" key="4">
    <source>
        <dbReference type="Proteomes" id="UP000053263"/>
    </source>
</evidence>
<dbReference type="OrthoDB" id="623670at2759"/>
<dbReference type="Gene3D" id="2.40.40.10">
    <property type="entry name" value="RlpA-like domain"/>
    <property type="match status" value="1"/>
</dbReference>
<proteinExistence type="predicted"/>
<accession>A0A0C9T433</accession>